<protein>
    <submittedName>
        <fullName evidence="2">Cation transporter</fullName>
    </submittedName>
</protein>
<evidence type="ECO:0000313" key="3">
    <source>
        <dbReference type="Proteomes" id="UP000064137"/>
    </source>
</evidence>
<name>A0A0U4WQE0_9PSED</name>
<accession>A0A0U4WQE0</accession>
<reference evidence="2 3" key="1">
    <citation type="submission" date="2016-01" db="EMBL/GenBank/DDBJ databases">
        <title>Annotation of Pseudomonas oryzihabitans USDA-ARS-USMARC-56511.</title>
        <authorList>
            <person name="Harhay G.P."/>
            <person name="Harhay D.M."/>
            <person name="Smith T.P.L."/>
            <person name="Bono J.L."/>
            <person name="Heaton M.P."/>
            <person name="Clawson M.L."/>
            <person name="Chitko-Mckown C.G."/>
            <person name="Capik S.F."/>
            <person name="DeDonder K.D."/>
            <person name="Apley M.D."/>
            <person name="Lubbers B.V."/>
            <person name="White B.J."/>
            <person name="Larson R.L."/>
        </authorList>
    </citation>
    <scope>NUCLEOTIDE SEQUENCE [LARGE SCALE GENOMIC DNA]</scope>
    <source>
        <strain evidence="2 3">USDA-ARS-USMARC-56511</strain>
    </source>
</reference>
<dbReference type="Pfam" id="PF20090">
    <property type="entry name" value="DUF6482"/>
    <property type="match status" value="1"/>
</dbReference>
<dbReference type="AlphaFoldDB" id="A0A0U4WQE0"/>
<proteinExistence type="predicted"/>
<evidence type="ECO:0000256" key="1">
    <source>
        <dbReference type="SAM" id="MobiDB-lite"/>
    </source>
</evidence>
<dbReference type="EMBL" id="CP013987">
    <property type="protein sequence ID" value="ALZ84285.1"/>
    <property type="molecule type" value="Genomic_DNA"/>
</dbReference>
<dbReference type="KEGG" id="por:APT59_08720"/>
<sequence>MNVKELNQQIKAGAVKEVNLVSMEGGSYVIHALVEGTSMPVADDKGATLHVASVEEARRILDDVKDVRLFIAQPAVYEEMVGQDVTQTDSREEIPLRSKVENR</sequence>
<feature type="compositionally biased region" description="Basic and acidic residues" evidence="1">
    <location>
        <begin position="89"/>
        <end position="103"/>
    </location>
</feature>
<dbReference type="OrthoDB" id="7063802at2"/>
<gene>
    <name evidence="2" type="ORF">APT59_08720</name>
</gene>
<evidence type="ECO:0000313" key="2">
    <source>
        <dbReference type="EMBL" id="ALZ84285.1"/>
    </source>
</evidence>
<organism evidence="2 3">
    <name type="scientific">Pseudomonas oryzihabitans</name>
    <dbReference type="NCBI Taxonomy" id="47885"/>
    <lineage>
        <taxon>Bacteria</taxon>
        <taxon>Pseudomonadati</taxon>
        <taxon>Pseudomonadota</taxon>
        <taxon>Gammaproteobacteria</taxon>
        <taxon>Pseudomonadales</taxon>
        <taxon>Pseudomonadaceae</taxon>
        <taxon>Pseudomonas</taxon>
    </lineage>
</organism>
<feature type="region of interest" description="Disordered" evidence="1">
    <location>
        <begin position="83"/>
        <end position="103"/>
    </location>
</feature>
<dbReference type="InterPro" id="IPR045508">
    <property type="entry name" value="DUF6482"/>
</dbReference>
<dbReference type="Proteomes" id="UP000064137">
    <property type="component" value="Chromosome"/>
</dbReference>
<dbReference type="RefSeq" id="WP_059314484.1">
    <property type="nucleotide sequence ID" value="NZ_CP013987.1"/>
</dbReference>